<name>A0A1B1TE52_9ARCH</name>
<dbReference type="InterPro" id="IPR051782">
    <property type="entry name" value="ABC_Transporter_VariousFunc"/>
</dbReference>
<dbReference type="AlphaFoldDB" id="A0A1B1TE52"/>
<organism evidence="5">
    <name type="scientific">uncultured Poseidoniia archaeon</name>
    <dbReference type="NCBI Taxonomy" id="1697135"/>
    <lineage>
        <taxon>Archaea</taxon>
        <taxon>Methanobacteriati</taxon>
        <taxon>Thermoplasmatota</taxon>
        <taxon>Candidatus Poseidoniia</taxon>
        <taxon>environmental samples</taxon>
    </lineage>
</organism>
<protein>
    <recommendedName>
        <fullName evidence="4">ABC transporter domain-containing protein</fullName>
    </recommendedName>
</protein>
<dbReference type="Pfam" id="PF00005">
    <property type="entry name" value="ABC_tran"/>
    <property type="match status" value="1"/>
</dbReference>
<feature type="domain" description="ABC transporter" evidence="4">
    <location>
        <begin position="22"/>
        <end position="94"/>
    </location>
</feature>
<dbReference type="EMBL" id="KP211893">
    <property type="protein sequence ID" value="ANV80544.1"/>
    <property type="molecule type" value="Genomic_DNA"/>
</dbReference>
<dbReference type="SUPFAM" id="SSF52540">
    <property type="entry name" value="P-loop containing nucleoside triphosphate hydrolases"/>
    <property type="match status" value="1"/>
</dbReference>
<dbReference type="InterPro" id="IPR027417">
    <property type="entry name" value="P-loop_NTPase"/>
</dbReference>
<evidence type="ECO:0000259" key="4">
    <source>
        <dbReference type="Pfam" id="PF00005"/>
    </source>
</evidence>
<dbReference type="Gene3D" id="3.40.50.300">
    <property type="entry name" value="P-loop containing nucleotide triphosphate hydrolases"/>
    <property type="match status" value="1"/>
</dbReference>
<dbReference type="GO" id="GO:0016887">
    <property type="term" value="F:ATP hydrolysis activity"/>
    <property type="evidence" value="ECO:0007669"/>
    <property type="project" value="InterPro"/>
</dbReference>
<evidence type="ECO:0000313" key="5">
    <source>
        <dbReference type="EMBL" id="ANV80544.1"/>
    </source>
</evidence>
<sequence length="115" mass="12442">MVDDYIINTTNLCKSYGPHMALEDLNLKVEKGATGLLGPNGAGKSTFLKTILGLIQATSGEGTVLGHDIRTEGAAIRSRIGYMPEYEALNPDMDAIYQVRYVRGTIGHESCCSYV</sequence>
<accession>A0A1B1TE52</accession>
<dbReference type="InterPro" id="IPR003439">
    <property type="entry name" value="ABC_transporter-like_ATP-bd"/>
</dbReference>
<keyword evidence="3" id="KW-0067">ATP-binding</keyword>
<dbReference type="PANTHER" id="PTHR42939:SF1">
    <property type="entry name" value="ABC TRANSPORTER ATP-BINDING PROTEIN ALBC-RELATED"/>
    <property type="match status" value="1"/>
</dbReference>
<evidence type="ECO:0000256" key="2">
    <source>
        <dbReference type="ARBA" id="ARBA00022741"/>
    </source>
</evidence>
<keyword evidence="2" id="KW-0547">Nucleotide-binding</keyword>
<dbReference type="PANTHER" id="PTHR42939">
    <property type="entry name" value="ABC TRANSPORTER ATP-BINDING PROTEIN ALBC-RELATED"/>
    <property type="match status" value="1"/>
</dbReference>
<evidence type="ECO:0000256" key="3">
    <source>
        <dbReference type="ARBA" id="ARBA00022840"/>
    </source>
</evidence>
<reference evidence="5" key="2">
    <citation type="journal article" date="2015" name="ISME J.">
        <title>A new class of marine Euryarchaeota group II from the Mediterranean deep chlorophyll maximum.</title>
        <authorList>
            <person name="Martin-Cuadrado A.B."/>
            <person name="Garcia-Heredia I."/>
            <person name="Molto A.G."/>
            <person name="Lopez-Ubeda R."/>
            <person name="Kimes N."/>
            <person name="Lopez-Garcia P."/>
            <person name="Moreira D."/>
            <person name="Rodriguez-Valera F."/>
        </authorList>
    </citation>
    <scope>NUCLEOTIDE SEQUENCE</scope>
</reference>
<dbReference type="GO" id="GO:0005524">
    <property type="term" value="F:ATP binding"/>
    <property type="evidence" value="ECO:0007669"/>
    <property type="project" value="UniProtKB-KW"/>
</dbReference>
<evidence type="ECO:0000256" key="1">
    <source>
        <dbReference type="ARBA" id="ARBA00022448"/>
    </source>
</evidence>
<keyword evidence="1" id="KW-0813">Transport</keyword>
<proteinExistence type="predicted"/>
<reference evidence="5" key="1">
    <citation type="submission" date="2014-11" db="EMBL/GenBank/DDBJ databases">
        <authorList>
            <person name="Zhu J."/>
            <person name="Qi W."/>
            <person name="Song R."/>
        </authorList>
    </citation>
    <scope>NUCLEOTIDE SEQUENCE</scope>
</reference>